<keyword evidence="3" id="KW-1185">Reference proteome</keyword>
<evidence type="ECO:0000313" key="3">
    <source>
        <dbReference type="Proteomes" id="UP001258017"/>
    </source>
</evidence>
<evidence type="ECO:0000313" key="2">
    <source>
        <dbReference type="EMBL" id="KAK2577556.1"/>
    </source>
</evidence>
<feature type="region of interest" description="Disordered" evidence="1">
    <location>
        <begin position="129"/>
        <end position="180"/>
    </location>
</feature>
<sequence>MAEYFQGQIREAQYFDPPLTSYEINYSIIQQYPMRIRETLAVINYENTDAILQALEQVGEFQDEKYNQNERRKNNYRTENATVGHVSFHPERGRRQVSDVDYRRSRWTRNPYEYRNNARRGIIENQWTVNLPDTSRPPPNFSNQNNYKRLENRTNNSNDHSVDADQQAQEGVGTRVTDLN</sequence>
<proteinExistence type="predicted"/>
<dbReference type="EMBL" id="JAIFRP010004331">
    <property type="protein sequence ID" value="KAK2577556.1"/>
    <property type="molecule type" value="Genomic_DNA"/>
</dbReference>
<organism evidence="2 3">
    <name type="scientific">Odynerus spinipes</name>
    <dbReference type="NCBI Taxonomy" id="1348599"/>
    <lineage>
        <taxon>Eukaryota</taxon>
        <taxon>Metazoa</taxon>
        <taxon>Ecdysozoa</taxon>
        <taxon>Arthropoda</taxon>
        <taxon>Hexapoda</taxon>
        <taxon>Insecta</taxon>
        <taxon>Pterygota</taxon>
        <taxon>Neoptera</taxon>
        <taxon>Endopterygota</taxon>
        <taxon>Hymenoptera</taxon>
        <taxon>Apocrita</taxon>
        <taxon>Aculeata</taxon>
        <taxon>Vespoidea</taxon>
        <taxon>Vespidae</taxon>
        <taxon>Eumeninae</taxon>
        <taxon>Odynerus</taxon>
    </lineage>
</organism>
<evidence type="ECO:0000256" key="1">
    <source>
        <dbReference type="SAM" id="MobiDB-lite"/>
    </source>
</evidence>
<protein>
    <submittedName>
        <fullName evidence="2">Uncharacterized protein</fullName>
    </submittedName>
</protein>
<accession>A0AAD9RD83</accession>
<name>A0AAD9RD83_9HYME</name>
<reference evidence="2" key="2">
    <citation type="journal article" date="2023" name="Commun. Biol.">
        <title>Intrasexual cuticular hydrocarbon dimorphism in a wasp sheds light on hydrocarbon biosynthesis genes in Hymenoptera.</title>
        <authorList>
            <person name="Moris V.C."/>
            <person name="Podsiadlowski L."/>
            <person name="Martin S."/>
            <person name="Oeyen J.P."/>
            <person name="Donath A."/>
            <person name="Petersen M."/>
            <person name="Wilbrandt J."/>
            <person name="Misof B."/>
            <person name="Liedtke D."/>
            <person name="Thamm M."/>
            <person name="Scheiner R."/>
            <person name="Schmitt T."/>
            <person name="Niehuis O."/>
        </authorList>
    </citation>
    <scope>NUCLEOTIDE SEQUENCE</scope>
    <source>
        <strain evidence="2">GBR_01_08_01A</strain>
    </source>
</reference>
<feature type="compositionally biased region" description="Polar residues" evidence="1">
    <location>
        <begin position="141"/>
        <end position="169"/>
    </location>
</feature>
<gene>
    <name evidence="2" type="ORF">KPH14_000789</name>
</gene>
<dbReference type="AlphaFoldDB" id="A0AAD9RD83"/>
<dbReference type="Proteomes" id="UP001258017">
    <property type="component" value="Unassembled WGS sequence"/>
</dbReference>
<reference evidence="2" key="1">
    <citation type="submission" date="2021-08" db="EMBL/GenBank/DDBJ databases">
        <authorList>
            <person name="Misof B."/>
            <person name="Oliver O."/>
            <person name="Podsiadlowski L."/>
            <person name="Donath A."/>
            <person name="Peters R."/>
            <person name="Mayer C."/>
            <person name="Rust J."/>
            <person name="Gunkel S."/>
            <person name="Lesny P."/>
            <person name="Martin S."/>
            <person name="Oeyen J.P."/>
            <person name="Petersen M."/>
            <person name="Panagiotis P."/>
            <person name="Wilbrandt J."/>
            <person name="Tanja T."/>
        </authorList>
    </citation>
    <scope>NUCLEOTIDE SEQUENCE</scope>
    <source>
        <strain evidence="2">GBR_01_08_01A</strain>
        <tissue evidence="2">Thorax + abdomen</tissue>
    </source>
</reference>
<comment type="caution">
    <text evidence="2">The sequence shown here is derived from an EMBL/GenBank/DDBJ whole genome shotgun (WGS) entry which is preliminary data.</text>
</comment>